<feature type="coiled-coil region" evidence="1">
    <location>
        <begin position="20"/>
        <end position="47"/>
    </location>
</feature>
<dbReference type="Gene3D" id="1.20.1280.50">
    <property type="match status" value="1"/>
</dbReference>
<reference evidence="2" key="1">
    <citation type="submission" date="2022-08" db="EMBL/GenBank/DDBJ databases">
        <authorList>
            <consortium name="DOE Joint Genome Institute"/>
            <person name="Min B."/>
            <person name="Riley R."/>
            <person name="Sierra-Patev S."/>
            <person name="Naranjo-Ortiz M."/>
            <person name="Looney B."/>
            <person name="Konkel Z."/>
            <person name="Slot J.C."/>
            <person name="Sakamoto Y."/>
            <person name="Steenwyk J.L."/>
            <person name="Rokas A."/>
            <person name="Carro J."/>
            <person name="Camarero S."/>
            <person name="Ferreira P."/>
            <person name="Molpeceres G."/>
            <person name="Ruiz-Duenas F.J."/>
            <person name="Serrano A."/>
            <person name="Henrissat B."/>
            <person name="Drula E."/>
            <person name="Hughes K.W."/>
            <person name="Mata J.L."/>
            <person name="Ishikawa N.K."/>
            <person name="Vargas-Isla R."/>
            <person name="Ushijima S."/>
            <person name="Smith C.A."/>
            <person name="Ahrendt S."/>
            <person name="Andreopoulos W."/>
            <person name="He G."/>
            <person name="Labutti K."/>
            <person name="Lipzen A."/>
            <person name="Ng V."/>
            <person name="Sandor L."/>
            <person name="Barry K."/>
            <person name="Martinez A.T."/>
            <person name="Xiao Y."/>
            <person name="Gibbons J.G."/>
            <person name="Terashima K."/>
            <person name="Hibbett D.S."/>
            <person name="Grigoriev I.V."/>
        </authorList>
    </citation>
    <scope>NUCLEOTIDE SEQUENCE</scope>
    <source>
        <strain evidence="2">Sp2 HRB7682 ss15</strain>
    </source>
</reference>
<gene>
    <name evidence="2" type="ORF">C8J55DRAFT_502270</name>
</gene>
<comment type="caution">
    <text evidence="2">The sequence shown here is derived from an EMBL/GenBank/DDBJ whole genome shotgun (WGS) entry which is preliminary data.</text>
</comment>
<dbReference type="EMBL" id="JANVFS010000004">
    <property type="protein sequence ID" value="KAJ4493124.1"/>
    <property type="molecule type" value="Genomic_DNA"/>
</dbReference>
<dbReference type="Proteomes" id="UP001150238">
    <property type="component" value="Unassembled WGS sequence"/>
</dbReference>
<dbReference type="InterPro" id="IPR032675">
    <property type="entry name" value="LRR_dom_sf"/>
</dbReference>
<dbReference type="Gene3D" id="3.80.10.10">
    <property type="entry name" value="Ribonuclease Inhibitor"/>
    <property type="match status" value="1"/>
</dbReference>
<name>A0A9W9AZL6_9AGAR</name>
<proteinExistence type="predicted"/>
<evidence type="ECO:0000313" key="2">
    <source>
        <dbReference type="EMBL" id="KAJ4493124.1"/>
    </source>
</evidence>
<evidence type="ECO:0008006" key="4">
    <source>
        <dbReference type="Google" id="ProtNLM"/>
    </source>
</evidence>
<organism evidence="2 3">
    <name type="scientific">Lentinula lateritia</name>
    <dbReference type="NCBI Taxonomy" id="40482"/>
    <lineage>
        <taxon>Eukaryota</taxon>
        <taxon>Fungi</taxon>
        <taxon>Dikarya</taxon>
        <taxon>Basidiomycota</taxon>
        <taxon>Agaricomycotina</taxon>
        <taxon>Agaricomycetes</taxon>
        <taxon>Agaricomycetidae</taxon>
        <taxon>Agaricales</taxon>
        <taxon>Marasmiineae</taxon>
        <taxon>Omphalotaceae</taxon>
        <taxon>Lentinula</taxon>
    </lineage>
</organism>
<accession>A0A9W9AZL6</accession>
<reference evidence="2" key="2">
    <citation type="journal article" date="2023" name="Proc. Natl. Acad. Sci. U.S.A.">
        <title>A global phylogenomic analysis of the shiitake genus Lentinula.</title>
        <authorList>
            <person name="Sierra-Patev S."/>
            <person name="Min B."/>
            <person name="Naranjo-Ortiz M."/>
            <person name="Looney B."/>
            <person name="Konkel Z."/>
            <person name="Slot J.C."/>
            <person name="Sakamoto Y."/>
            <person name="Steenwyk J.L."/>
            <person name="Rokas A."/>
            <person name="Carro J."/>
            <person name="Camarero S."/>
            <person name="Ferreira P."/>
            <person name="Molpeceres G."/>
            <person name="Ruiz-Duenas F.J."/>
            <person name="Serrano A."/>
            <person name="Henrissat B."/>
            <person name="Drula E."/>
            <person name="Hughes K.W."/>
            <person name="Mata J.L."/>
            <person name="Ishikawa N.K."/>
            <person name="Vargas-Isla R."/>
            <person name="Ushijima S."/>
            <person name="Smith C.A."/>
            <person name="Donoghue J."/>
            <person name="Ahrendt S."/>
            <person name="Andreopoulos W."/>
            <person name="He G."/>
            <person name="LaButti K."/>
            <person name="Lipzen A."/>
            <person name="Ng V."/>
            <person name="Riley R."/>
            <person name="Sandor L."/>
            <person name="Barry K."/>
            <person name="Martinez A.T."/>
            <person name="Xiao Y."/>
            <person name="Gibbons J.G."/>
            <person name="Terashima K."/>
            <person name="Grigoriev I.V."/>
            <person name="Hibbett D."/>
        </authorList>
    </citation>
    <scope>NUCLEOTIDE SEQUENCE</scope>
    <source>
        <strain evidence="2">Sp2 HRB7682 ss15</strain>
    </source>
</reference>
<evidence type="ECO:0000256" key="1">
    <source>
        <dbReference type="SAM" id="Coils"/>
    </source>
</evidence>
<keyword evidence="1" id="KW-0175">Coiled coil</keyword>
<evidence type="ECO:0000313" key="3">
    <source>
        <dbReference type="Proteomes" id="UP001150238"/>
    </source>
</evidence>
<sequence length="505" mass="58022">MAHFSEYRIEEQIWLDPDDIFVLQNQLSAAKRHIETLDEQIRKLDCTCDSISDLMHQKDTKLLEIASLRNILSPVRRIPVELLSKIFEFSCSPDYHFYPQYDIIRYTFVLSRVCVSWRTVAYATPRIWTRLCLSISEHSKAITKNVGWVQDWLSRSLALPIELYLNTVTDNNDHIIGMCRILESVMEHSHRIRLLELAGYSDPFHPIFVLPPSSFPVLEKISIEMYDDFLPPETPRPIRAFLGAPKLSDIKIIRPHSIYTLEPLSLPTNQIATLTIDGSRELITHDPLVYAGILQQCQNLVSLDINPPSFFGFSSTLSISLPTLKHLRITCRRLRRGVSLLSCLTAPLLEDITVCWSGVIFEEFSHWMNTNSDLLLIPTLFPNLIKFRIRPIYNANALFQVMTYSTSQNFVLLPRLSTLDLEFQQRDNIPYPSQLIPMLLSRSWPLADSTQPDAGHSGERLVASDYVGTLSRLQMLKIHGYTLKDADVERITGIHGLHFDYRSKL</sequence>
<dbReference type="AlphaFoldDB" id="A0A9W9AZL6"/>
<protein>
    <recommendedName>
        <fullName evidence="4">F-box domain-containing protein</fullName>
    </recommendedName>
</protein>